<comment type="catalytic activity">
    <reaction evidence="5">
        <text>L-alpha-aminoacyl-L-histidine(out) = L-alpha-aminoacyl-L-histidine(in)</text>
        <dbReference type="Rhea" id="RHEA:79375"/>
        <dbReference type="ChEBI" id="CHEBI:229967"/>
    </reaction>
</comment>
<sequence length="551" mass="58905">MSSSPAQPAKELISTLPSSLPPTIPFPSPSSSDLSKEVDEKKLDASPEASLAPGEYNAAVTGHPWRIKGPTLLLVLFLTLGSNFASSSISPLKSTLKKELGIDNAQYANLDTADSLINTVLPILSGIAIDYFGPIAGALYSSTVILLGTILAGVATTTRSYPLLLVANIITGFGSSTIETSQSKLYSFYCLGGGIMGFVYGLDTGIGRVYNLAGKLSAVPIMEGTGSYAWTFWVSAILCAFTFLLTVLLALYERTFPLCARVPTGRQAAVLAAAKLAPGRAPASFGRRWKEERKYFVGSLVALPACFWIMDVSQLLQSGAVNAYTSNLADAISTTRNKSKAAAGYTSAIGQIIPIVLTPCLGMVFDRFGRRMHWVTWTASLYVLVFALLAYTTVHPLVPSILGSLALATNVLPWIASIPLLVPDQARLGTAFGVYKSLNSCGSVIVTVAAGAIQDHAAPGRSDYNAVFAFLIAIKAFDILLGLSYNLFDKRYLHGVLRSNDKRLRRMEEEMSEEERSSGLRRPIKVVTVAALGVVGGMIVTAWVLYLVYAV</sequence>
<proteinExistence type="predicted"/>
<feature type="compositionally biased region" description="Pro residues" evidence="19">
    <location>
        <begin position="19"/>
        <end position="28"/>
    </location>
</feature>
<keyword evidence="20" id="KW-1133">Transmembrane helix</keyword>
<dbReference type="PANTHER" id="PTHR23512:SF12">
    <property type="entry name" value="TRANSPORTER, PUTATIVE (AFU_ORTHOLOGUE AFUA_4G00260)-RELATED"/>
    <property type="match status" value="1"/>
</dbReference>
<evidence type="ECO:0000256" key="4">
    <source>
        <dbReference type="ARBA" id="ARBA00044881"/>
    </source>
</evidence>
<dbReference type="STRING" id="5286.A0A0K3CS72"/>
<comment type="catalytic activity">
    <reaction evidence="9">
        <text>L-arginyl-L-alpha-amino acid(out) = L-arginyl-L-alpha-amino acid(in)</text>
        <dbReference type="Rhea" id="RHEA:79371"/>
        <dbReference type="ChEBI" id="CHEBI:84315"/>
    </reaction>
</comment>
<comment type="catalytic activity">
    <reaction evidence="4">
        <text>L-alpha-aminoacyl-L-arginine(out) = L-alpha-aminoacyl-L-arginine(in)</text>
        <dbReference type="Rhea" id="RHEA:79367"/>
        <dbReference type="ChEBI" id="CHEBI:229968"/>
    </reaction>
</comment>
<dbReference type="InterPro" id="IPR052187">
    <property type="entry name" value="MFSD1"/>
</dbReference>
<evidence type="ECO:0000256" key="2">
    <source>
        <dbReference type="ARBA" id="ARBA00044876"/>
    </source>
</evidence>
<dbReference type="PANTHER" id="PTHR23512">
    <property type="entry name" value="MAJOR FACILITATOR SUPERFAMILY DOMAIN-CONTAINING PROTEIN 1"/>
    <property type="match status" value="1"/>
</dbReference>
<evidence type="ECO:0000256" key="3">
    <source>
        <dbReference type="ARBA" id="ARBA00044878"/>
    </source>
</evidence>
<keyword evidence="20" id="KW-0812">Transmembrane</keyword>
<evidence type="ECO:0000256" key="8">
    <source>
        <dbReference type="ARBA" id="ARBA00044898"/>
    </source>
</evidence>
<feature type="transmembrane region" description="Helical" evidence="20">
    <location>
        <begin position="434"/>
        <end position="454"/>
    </location>
</feature>
<evidence type="ECO:0000256" key="15">
    <source>
        <dbReference type="ARBA" id="ARBA00044985"/>
    </source>
</evidence>
<comment type="function">
    <text evidence="17">Lysosomal dipeptide uniporter that selectively exports lysine, arginine or histidine-containing dipeptides with a net positive charge from the lysosome lumen into the cytosol. Could play a role in a specific type of protein O-glycosylation indirectly regulating macrophages migration and tissue invasion. Also essential for liver homeostasis.</text>
</comment>
<feature type="transmembrane region" description="Helical" evidence="20">
    <location>
        <begin position="131"/>
        <end position="155"/>
    </location>
</feature>
<feature type="transmembrane region" description="Helical" evidence="20">
    <location>
        <begin position="466"/>
        <end position="488"/>
    </location>
</feature>
<evidence type="ECO:0000256" key="19">
    <source>
        <dbReference type="SAM" id="MobiDB-lite"/>
    </source>
</evidence>
<feature type="transmembrane region" description="Helical" evidence="20">
    <location>
        <begin position="400"/>
        <end position="422"/>
    </location>
</feature>
<comment type="catalytic activity">
    <reaction evidence="3">
        <text>L-histidyl-glycine(out) = L-histidyl-glycine(in)</text>
        <dbReference type="Rhea" id="RHEA:79395"/>
        <dbReference type="ChEBI" id="CHEBI:229957"/>
    </reaction>
</comment>
<organism evidence="22 24">
    <name type="scientific">Rhodotorula toruloides</name>
    <name type="common">Yeast</name>
    <name type="synonym">Rhodosporidium toruloides</name>
    <dbReference type="NCBI Taxonomy" id="5286"/>
    <lineage>
        <taxon>Eukaryota</taxon>
        <taxon>Fungi</taxon>
        <taxon>Dikarya</taxon>
        <taxon>Basidiomycota</taxon>
        <taxon>Pucciniomycotina</taxon>
        <taxon>Microbotryomycetes</taxon>
        <taxon>Sporidiobolales</taxon>
        <taxon>Sporidiobolaceae</taxon>
        <taxon>Rhodotorula</taxon>
    </lineage>
</organism>
<dbReference type="Gene3D" id="1.20.1250.20">
    <property type="entry name" value="MFS general substrate transporter like domains"/>
    <property type="match status" value="2"/>
</dbReference>
<protein>
    <recommendedName>
        <fullName evidence="15">Lysosomal dipeptide transporter MFSD1</fullName>
    </recommendedName>
    <alternativeName>
        <fullName evidence="16">Major facilitator superfamily domain-containing protein 1</fullName>
    </alternativeName>
</protein>
<comment type="catalytic activity">
    <reaction evidence="8">
        <text>L-aspartyl-L-lysine(out) = L-aspartyl-L-lysine(in)</text>
        <dbReference type="Rhea" id="RHEA:79411"/>
        <dbReference type="ChEBI" id="CHEBI:229953"/>
    </reaction>
</comment>
<feature type="transmembrane region" description="Helical" evidence="20">
    <location>
        <begin position="342"/>
        <end position="362"/>
    </location>
</feature>
<feature type="region of interest" description="Disordered" evidence="19">
    <location>
        <begin position="1"/>
        <end position="49"/>
    </location>
</feature>
<evidence type="ECO:0000256" key="7">
    <source>
        <dbReference type="ARBA" id="ARBA00044893"/>
    </source>
</evidence>
<comment type="catalytic activity">
    <reaction evidence="6">
        <text>L-lysyl-L-alpha-amino acid(out) = L-lysyl-L-alpha-amino acid(in)</text>
        <dbReference type="Rhea" id="RHEA:79387"/>
        <dbReference type="ChEBI" id="CHEBI:229965"/>
    </reaction>
</comment>
<evidence type="ECO:0000256" key="11">
    <source>
        <dbReference type="ARBA" id="ARBA00044903"/>
    </source>
</evidence>
<dbReference type="Proteomes" id="UP000239560">
    <property type="component" value="Unassembled WGS sequence"/>
</dbReference>
<evidence type="ECO:0000256" key="5">
    <source>
        <dbReference type="ARBA" id="ARBA00044884"/>
    </source>
</evidence>
<dbReference type="SUPFAM" id="SSF103473">
    <property type="entry name" value="MFS general substrate transporter"/>
    <property type="match status" value="1"/>
</dbReference>
<feature type="transmembrane region" description="Helical" evidence="20">
    <location>
        <begin position="230"/>
        <end position="252"/>
    </location>
</feature>
<dbReference type="GO" id="GO:0022857">
    <property type="term" value="F:transmembrane transporter activity"/>
    <property type="evidence" value="ECO:0007669"/>
    <property type="project" value="InterPro"/>
</dbReference>
<evidence type="ECO:0000313" key="24">
    <source>
        <dbReference type="Proteomes" id="UP000199069"/>
    </source>
</evidence>
<feature type="transmembrane region" description="Helical" evidence="20">
    <location>
        <begin position="185"/>
        <end position="210"/>
    </location>
</feature>
<evidence type="ECO:0000313" key="25">
    <source>
        <dbReference type="Proteomes" id="UP000239560"/>
    </source>
</evidence>
<comment type="subcellular location">
    <subcellularLocation>
        <location evidence="1">Membrane</location>
        <topology evidence="1">Multi-pass membrane protein</topology>
    </subcellularLocation>
</comment>
<keyword evidence="20" id="KW-0472">Membrane</keyword>
<comment type="catalytic activity">
    <reaction evidence="12">
        <text>L-histidyl-L-alpha-amino acid(out) = L-histidyl-L-alpha-amino acid(in)</text>
        <dbReference type="Rhea" id="RHEA:79379"/>
        <dbReference type="ChEBI" id="CHEBI:229964"/>
    </reaction>
</comment>
<dbReference type="AlphaFoldDB" id="A0A0K3CS72"/>
<evidence type="ECO:0000256" key="10">
    <source>
        <dbReference type="ARBA" id="ARBA00044900"/>
    </source>
</evidence>
<dbReference type="InterPro" id="IPR011701">
    <property type="entry name" value="MFS"/>
</dbReference>
<dbReference type="InterPro" id="IPR020846">
    <property type="entry name" value="MFS_dom"/>
</dbReference>
<accession>A0A0K3CS72</accession>
<evidence type="ECO:0000256" key="18">
    <source>
        <dbReference type="ARBA" id="ARBA00046376"/>
    </source>
</evidence>
<evidence type="ECO:0000256" key="16">
    <source>
        <dbReference type="ARBA" id="ARBA00045018"/>
    </source>
</evidence>
<evidence type="ECO:0000313" key="23">
    <source>
        <dbReference type="EMBL" id="PRQ69866.1"/>
    </source>
</evidence>
<dbReference type="OrthoDB" id="2525538at2759"/>
<gene>
    <name evidence="22" type="primary">FGENESH: predicted gene_18.104</name>
    <name evidence="23" type="ORF">AAT19DRAFT_11887</name>
    <name evidence="22" type="ORF">BN2166_0074530</name>
</gene>
<feature type="domain" description="Major facilitator superfamily (MFS) profile" evidence="21">
    <location>
        <begin position="71"/>
        <end position="492"/>
    </location>
</feature>
<feature type="transmembrane region" description="Helical" evidence="20">
    <location>
        <begin position="295"/>
        <end position="316"/>
    </location>
</feature>
<dbReference type="GO" id="GO:0016020">
    <property type="term" value="C:membrane"/>
    <property type="evidence" value="ECO:0007669"/>
    <property type="project" value="UniProtKB-SubCell"/>
</dbReference>
<evidence type="ECO:0000256" key="1">
    <source>
        <dbReference type="ARBA" id="ARBA00004141"/>
    </source>
</evidence>
<evidence type="ECO:0000256" key="13">
    <source>
        <dbReference type="ARBA" id="ARBA00044919"/>
    </source>
</evidence>
<evidence type="ECO:0000256" key="6">
    <source>
        <dbReference type="ARBA" id="ARBA00044891"/>
    </source>
</evidence>
<keyword evidence="24" id="KW-1185">Reference proteome</keyword>
<name>A0A0K3CS72_RHOTO</name>
<evidence type="ECO:0000256" key="17">
    <source>
        <dbReference type="ARBA" id="ARBA00045709"/>
    </source>
</evidence>
<comment type="catalytic activity">
    <reaction evidence="14">
        <text>L-lysyl-glycine(out) = L-lysyl-glycine(in)</text>
        <dbReference type="Rhea" id="RHEA:79407"/>
        <dbReference type="ChEBI" id="CHEBI:191202"/>
    </reaction>
</comment>
<evidence type="ECO:0000256" key="12">
    <source>
        <dbReference type="ARBA" id="ARBA00044912"/>
    </source>
</evidence>
<dbReference type="OMA" id="TWTLWGG"/>
<dbReference type="Proteomes" id="UP000199069">
    <property type="component" value="Unassembled WGS sequence"/>
</dbReference>
<reference evidence="23 25" key="2">
    <citation type="journal article" date="2018" name="Elife">
        <title>Functional genomics of lipid metabolism in the oleaginous yeast Rhodosporidium toruloides.</title>
        <authorList>
            <person name="Coradetti S.T."/>
            <person name="Pinel D."/>
            <person name="Geiselman G."/>
            <person name="Ito M."/>
            <person name="Mondo S."/>
            <person name="Reilly M.C."/>
            <person name="Cheng Y.F."/>
            <person name="Bauer S."/>
            <person name="Grigoriev I."/>
            <person name="Gladden J.M."/>
            <person name="Simmons B.A."/>
            <person name="Brem R."/>
            <person name="Arkin A.P."/>
            <person name="Skerker J.M."/>
        </authorList>
    </citation>
    <scope>NUCLEOTIDE SEQUENCE [LARGE SCALE GENOMIC DNA]</scope>
    <source>
        <strain evidence="23 25">NBRC 0880</strain>
    </source>
</reference>
<dbReference type="PROSITE" id="PS50850">
    <property type="entry name" value="MFS"/>
    <property type="match status" value="1"/>
</dbReference>
<evidence type="ECO:0000256" key="14">
    <source>
        <dbReference type="ARBA" id="ARBA00044924"/>
    </source>
</evidence>
<feature type="transmembrane region" description="Helical" evidence="20">
    <location>
        <begin position="526"/>
        <end position="549"/>
    </location>
</feature>
<reference evidence="22 24" key="1">
    <citation type="submission" date="2015-07" db="EMBL/GenBank/DDBJ databases">
        <authorList>
            <person name="Cajimat M.N.B."/>
            <person name="Milazzo M.L."/>
            <person name="Fulhorst C.F."/>
        </authorList>
    </citation>
    <scope>NUCLEOTIDE SEQUENCE [LARGE SCALE GENOMIC DNA]</scope>
    <source>
        <strain evidence="22">Single colony</strain>
    </source>
</reference>
<evidence type="ECO:0000313" key="22">
    <source>
        <dbReference type="EMBL" id="CTR11592.1"/>
    </source>
</evidence>
<dbReference type="EMBL" id="CWKI01000018">
    <property type="protein sequence ID" value="CTR11592.1"/>
    <property type="molecule type" value="Genomic_DNA"/>
</dbReference>
<feature type="transmembrane region" description="Helical" evidence="20">
    <location>
        <begin position="374"/>
        <end position="394"/>
    </location>
</feature>
<dbReference type="Pfam" id="PF07690">
    <property type="entry name" value="MFS_1"/>
    <property type="match status" value="2"/>
</dbReference>
<comment type="catalytic activity">
    <reaction evidence="7">
        <text>L-alpha-aminoacyl-L-lysine(out) = L-alpha-aminoacyl-L-lysine(in)</text>
        <dbReference type="Rhea" id="RHEA:79383"/>
        <dbReference type="ChEBI" id="CHEBI:229966"/>
    </reaction>
</comment>
<comment type="catalytic activity">
    <reaction evidence="13">
        <text>L-alanyl-L-lysine(out) = L-alanyl-L-lysine(in)</text>
        <dbReference type="Rhea" id="RHEA:79415"/>
        <dbReference type="ChEBI" id="CHEBI:192470"/>
    </reaction>
</comment>
<feature type="compositionally biased region" description="Basic and acidic residues" evidence="19">
    <location>
        <begin position="34"/>
        <end position="45"/>
    </location>
</feature>
<dbReference type="InterPro" id="IPR036259">
    <property type="entry name" value="MFS_trans_sf"/>
</dbReference>
<comment type="catalytic activity">
    <reaction evidence="10">
        <text>L-lysyl-L-lysine(out) = L-lysyl-L-lysine(in)</text>
        <dbReference type="Rhea" id="RHEA:79403"/>
        <dbReference type="ChEBI" id="CHEBI:229956"/>
    </reaction>
</comment>
<dbReference type="EMBL" id="LCTV02000018">
    <property type="protein sequence ID" value="PRQ69866.1"/>
    <property type="molecule type" value="Genomic_DNA"/>
</dbReference>
<comment type="catalytic activity">
    <reaction evidence="11">
        <text>L-arginyl-glycine(out) = L-arginyl-glycine(in)</text>
        <dbReference type="Rhea" id="RHEA:79391"/>
        <dbReference type="ChEBI" id="CHEBI:229955"/>
    </reaction>
</comment>
<comment type="catalytic activity">
    <reaction evidence="2">
        <text>L-lysyl-L-alanine(out) = L-lysyl-L-alanine(in)</text>
        <dbReference type="Rhea" id="RHEA:79399"/>
        <dbReference type="ChEBI" id="CHEBI:229954"/>
    </reaction>
</comment>
<evidence type="ECO:0000256" key="9">
    <source>
        <dbReference type="ARBA" id="ARBA00044899"/>
    </source>
</evidence>
<evidence type="ECO:0000259" key="21">
    <source>
        <dbReference type="PROSITE" id="PS50850"/>
    </source>
</evidence>
<evidence type="ECO:0000256" key="20">
    <source>
        <dbReference type="SAM" id="Phobius"/>
    </source>
</evidence>
<comment type="subunit">
    <text evidence="18">Homodimer. Interacts with lysosomal protein GLMP (via lumenal domain); the interaction starts while both proteins are still in the endoplasmic reticulum and is required for stabilization of MFSD1 in lysosomes but has no direct effect on its targeting to lysosomes or transporter activity.</text>
</comment>